<reference evidence="2 3" key="1">
    <citation type="submission" date="2021-03" db="EMBL/GenBank/DDBJ databases">
        <title>Oceanisphaera sp. nov., isolated from the intestine.</title>
        <authorList>
            <person name="Zhao L.-H."/>
            <person name="Shi L.-F."/>
        </authorList>
    </citation>
    <scope>NUCLEOTIDE SEQUENCE [LARGE SCALE GENOMIC DNA]</scope>
    <source>
        <strain evidence="2 3">DM8</strain>
    </source>
</reference>
<dbReference type="Proteomes" id="UP000664882">
    <property type="component" value="Unassembled WGS sequence"/>
</dbReference>
<evidence type="ECO:0000256" key="1">
    <source>
        <dbReference type="SAM" id="SignalP"/>
    </source>
</evidence>
<accession>A0ABS3NH39</accession>
<proteinExistence type="predicted"/>
<keyword evidence="1" id="KW-0732">Signal</keyword>
<gene>
    <name evidence="2" type="ORF">J3U76_08175</name>
</gene>
<sequence>MLRISAVLAMWLFSGAVAALTLPPQLQISAHLSQASVPACPKETASKLALTFNNNQLTGHLAQLSLDLTCSNRRSASSQQASASNSDALSLLFTLPDIDFQVDELTLHLPSGSVSGPAVLRHHQQGVTVQWQTDAGDTQLDIIPEKQGWRWQGKLPGQLLTPYLTQPLQVSGGWQPRQPLTLKVAGTLPTPLQGKWQLALNAKQTAQGWQLQPSSQLRVPQLTWQELTLSQLRFAPLTAVSLGQAWQGELSWQQGRWQQQTIPAASLQLQAKDLIANQGQMSLKLAPKVRLNGAWHYDQGLALTVPKQSLSAADVWSWLDEWLLLPVVMDMPAGQWQVALNAANVLDSKQPINIEAALSKGQLSYSDLLAEDLAAKFKLSWSEQGLRSVGPQGLSVAQLNVGIPITNIQGALRLQADGLWLSGLTAQVFDGYLALSPMALNATPQGEAHFSDISLEPLLNYASVDGLTGQGRLKGRLPFSFDQGLSVTKGRAESEQGWITYQASEQLQASGDANISLGLTLGLLSDLRYDRLGADISMARNGEAIINSHLYGQAPINGKLHPVNLNYHHQENLLQLLASLRFAQDLSEQLPAKLQRENNQ</sequence>
<comment type="caution">
    <text evidence="2">The sequence shown here is derived from an EMBL/GenBank/DDBJ whole genome shotgun (WGS) entry which is preliminary data.</text>
</comment>
<dbReference type="InterPro" id="IPR021730">
    <property type="entry name" value="YdbH"/>
</dbReference>
<evidence type="ECO:0000313" key="2">
    <source>
        <dbReference type="EMBL" id="MBO1519600.1"/>
    </source>
</evidence>
<feature type="signal peptide" evidence="1">
    <location>
        <begin position="1"/>
        <end position="18"/>
    </location>
</feature>
<dbReference type="Pfam" id="PF11739">
    <property type="entry name" value="YdbH-like"/>
    <property type="match status" value="1"/>
</dbReference>
<feature type="chain" id="PRO_5046034545" evidence="1">
    <location>
        <begin position="19"/>
        <end position="600"/>
    </location>
</feature>
<organism evidence="2 3">
    <name type="scientific">Oceanisphaera pacifica</name>
    <dbReference type="NCBI Taxonomy" id="2818389"/>
    <lineage>
        <taxon>Bacteria</taxon>
        <taxon>Pseudomonadati</taxon>
        <taxon>Pseudomonadota</taxon>
        <taxon>Gammaproteobacteria</taxon>
        <taxon>Aeromonadales</taxon>
        <taxon>Aeromonadaceae</taxon>
        <taxon>Oceanisphaera</taxon>
    </lineage>
</organism>
<protein>
    <submittedName>
        <fullName evidence="2">YdbH domain-containing protein</fullName>
    </submittedName>
</protein>
<evidence type="ECO:0000313" key="3">
    <source>
        <dbReference type="Proteomes" id="UP000664882"/>
    </source>
</evidence>
<dbReference type="EMBL" id="JAGDFX010000008">
    <property type="protein sequence ID" value="MBO1519600.1"/>
    <property type="molecule type" value="Genomic_DNA"/>
</dbReference>
<keyword evidence="3" id="KW-1185">Reference proteome</keyword>
<name>A0ABS3NH39_9GAMM</name>
<dbReference type="RefSeq" id="WP_208005479.1">
    <property type="nucleotide sequence ID" value="NZ_JAGDFX010000008.1"/>
</dbReference>